<dbReference type="EMBL" id="MN617844">
    <property type="protein sequence ID" value="QGH75419.1"/>
    <property type="molecule type" value="Genomic_DNA"/>
</dbReference>
<protein>
    <submittedName>
        <fullName evidence="1">Uncharacterized protein</fullName>
    </submittedName>
</protein>
<sequence length="178" mass="20646">MGAITMTSAIEEYVAGGKDESRKEWRRGNVERFRESVTRHFTDTPDTWKVTGGDRRYAIELPCGGKVDYFTRKRDAIEALAMGRHNYRVTYDSRTRWYLQERPDYRSRELEPWELQVIEEVIAPMRWWWAQDLQNVEVIVPAANITAAAHIAKGLGRLTGNPSLWAMGIVARPQSRDF</sequence>
<evidence type="ECO:0000313" key="1">
    <source>
        <dbReference type="EMBL" id="QGH75419.1"/>
    </source>
</evidence>
<reference evidence="1 2" key="1">
    <citation type="submission" date="2019-10" db="EMBL/GenBank/DDBJ databases">
        <authorList>
            <person name="Lindberg H.M."/>
            <person name="Deaver S.E."/>
            <person name="Hollandsworth Z.M."/>
            <person name="Olinger B.A."/>
            <person name="Garlena R.A."/>
            <person name="Russell D.A."/>
            <person name="Pope W.H."/>
            <person name="Jacobs-Sera D."/>
            <person name="Hatfull G.F."/>
        </authorList>
    </citation>
    <scope>NUCLEOTIDE SEQUENCE [LARGE SCALE GENOMIC DNA]</scope>
</reference>
<name>A0A5Q2WFG3_9CAUD</name>
<proteinExistence type="predicted"/>
<dbReference type="GeneID" id="64868826"/>
<dbReference type="RefSeq" id="YP_010060955.1">
    <property type="nucleotide sequence ID" value="NC_054777.1"/>
</dbReference>
<gene>
    <name evidence="1" type="primary">74</name>
    <name evidence="1" type="ORF">SEA_BLUEFALCON_74</name>
</gene>
<keyword evidence="2" id="KW-1185">Reference proteome</keyword>
<organism evidence="1 2">
    <name type="scientific">Mycobacterium phage Bluefalcon</name>
    <dbReference type="NCBI Taxonomy" id="2664224"/>
    <lineage>
        <taxon>Viruses</taxon>
        <taxon>Duplodnaviria</taxon>
        <taxon>Heunggongvirae</taxon>
        <taxon>Uroviricota</taxon>
        <taxon>Caudoviricetes</taxon>
        <taxon>Benedictvirus</taxon>
        <taxon>Benedictvirus bluefalcon</taxon>
    </lineage>
</organism>
<dbReference type="Proteomes" id="UP000413763">
    <property type="component" value="Segment"/>
</dbReference>
<accession>A0A5Q2WFG3</accession>
<dbReference type="KEGG" id="vg:64868826"/>
<evidence type="ECO:0000313" key="2">
    <source>
        <dbReference type="Proteomes" id="UP000413763"/>
    </source>
</evidence>